<dbReference type="PANTHER" id="PTHR44013:SF1">
    <property type="entry name" value="ZINC-TYPE ALCOHOL DEHYDROGENASE-LIKE PROTEIN C16A3.02C"/>
    <property type="match status" value="1"/>
</dbReference>
<dbReference type="InterPro" id="IPR052733">
    <property type="entry name" value="Chloroplast_QOR"/>
</dbReference>
<dbReference type="RefSeq" id="WP_331791917.1">
    <property type="nucleotide sequence ID" value="NZ_BAAAUO010000001.1"/>
</dbReference>
<dbReference type="EMBL" id="JAZHOV010000006">
    <property type="protein sequence ID" value="MEF2255716.1"/>
    <property type="molecule type" value="Genomic_DNA"/>
</dbReference>
<dbReference type="Pfam" id="PF08240">
    <property type="entry name" value="ADH_N"/>
    <property type="match status" value="1"/>
</dbReference>
<dbReference type="Pfam" id="PF13602">
    <property type="entry name" value="ADH_zinc_N_2"/>
    <property type="match status" value="1"/>
</dbReference>
<dbReference type="CDD" id="cd08267">
    <property type="entry name" value="MDR1"/>
    <property type="match status" value="1"/>
</dbReference>
<dbReference type="InterPro" id="IPR011032">
    <property type="entry name" value="GroES-like_sf"/>
</dbReference>
<dbReference type="Proteomes" id="UP001351900">
    <property type="component" value="Unassembled WGS sequence"/>
</dbReference>
<dbReference type="Gene3D" id="3.40.50.720">
    <property type="entry name" value="NAD(P)-binding Rossmann-like Domain"/>
    <property type="match status" value="1"/>
</dbReference>
<proteinExistence type="predicted"/>
<comment type="caution">
    <text evidence="2">The sequence shown here is derived from an EMBL/GenBank/DDBJ whole genome shotgun (WGS) entry which is preliminary data.</text>
</comment>
<evidence type="ECO:0000313" key="3">
    <source>
        <dbReference type="Proteomes" id="UP001351900"/>
    </source>
</evidence>
<protein>
    <submittedName>
        <fullName evidence="2">NAD(P)-dependent alcohol dehydrogenase</fullName>
    </submittedName>
</protein>
<dbReference type="Gene3D" id="3.90.180.10">
    <property type="entry name" value="Medium-chain alcohol dehydrogenases, catalytic domain"/>
    <property type="match status" value="1"/>
</dbReference>
<dbReference type="SMART" id="SM00829">
    <property type="entry name" value="PKS_ER"/>
    <property type="match status" value="1"/>
</dbReference>
<reference evidence="2 3" key="1">
    <citation type="submission" date="2024-01" db="EMBL/GenBank/DDBJ databases">
        <title>the genome sequence of strain Microbacterium schleiferi NBRC 15075.</title>
        <authorList>
            <person name="Ding Y."/>
            <person name="Zhang G."/>
        </authorList>
    </citation>
    <scope>NUCLEOTIDE SEQUENCE [LARGE SCALE GENOMIC DNA]</scope>
    <source>
        <strain evidence="2 3">NBRC 15075</strain>
    </source>
</reference>
<dbReference type="InterPro" id="IPR036291">
    <property type="entry name" value="NAD(P)-bd_dom_sf"/>
</dbReference>
<dbReference type="SUPFAM" id="SSF51735">
    <property type="entry name" value="NAD(P)-binding Rossmann-fold domains"/>
    <property type="match status" value="1"/>
</dbReference>
<evidence type="ECO:0000259" key="1">
    <source>
        <dbReference type="SMART" id="SM00829"/>
    </source>
</evidence>
<dbReference type="InterPro" id="IPR013154">
    <property type="entry name" value="ADH-like_N"/>
</dbReference>
<evidence type="ECO:0000313" key="2">
    <source>
        <dbReference type="EMBL" id="MEF2255716.1"/>
    </source>
</evidence>
<feature type="domain" description="Enoyl reductase (ER)" evidence="1">
    <location>
        <begin position="26"/>
        <end position="338"/>
    </location>
</feature>
<keyword evidence="3" id="KW-1185">Reference proteome</keyword>
<accession>A0ABU7V9M7</accession>
<sequence length="341" mass="34944">MTENVSAPGSSTPATTMPAWLQHSYGGPEVVVSDQLPVPTPGATDLLVRVRACGIHAGDVRLMRGDPYLVRLAFGIRRPRARTRGMDVAGTVVAVGPGVTGFRIDDEVVAEIGVGGGLAEYAIMPAARAVARPADVSAQLAAALPVSGGTAVQALDAAHVASGSRVLVIGAAGGVGTFTVQLAAQRGAEVWALAGERALDLVADLGAGHAFDYTRVQPGSPELPAGSFDAVIDIAGTAPLTELQGLLRDGGTVVLVSGAGGKILGPMGRMLKAVFLSRRRRRIRPLAAAAKTEILTQLVELTAQSSIRPVIEQTYPFDAARDALAHVDAGHAVGKVVVTVE</sequence>
<name>A0ABU7V9M7_9MICO</name>
<gene>
    <name evidence="2" type="ORF">V2V91_11325</name>
</gene>
<dbReference type="SUPFAM" id="SSF50129">
    <property type="entry name" value="GroES-like"/>
    <property type="match status" value="1"/>
</dbReference>
<organism evidence="2 3">
    <name type="scientific">Microbacterium schleiferi</name>
    <dbReference type="NCBI Taxonomy" id="69362"/>
    <lineage>
        <taxon>Bacteria</taxon>
        <taxon>Bacillati</taxon>
        <taxon>Actinomycetota</taxon>
        <taxon>Actinomycetes</taxon>
        <taxon>Micrococcales</taxon>
        <taxon>Microbacteriaceae</taxon>
        <taxon>Microbacterium</taxon>
    </lineage>
</organism>
<dbReference type="PANTHER" id="PTHR44013">
    <property type="entry name" value="ZINC-TYPE ALCOHOL DEHYDROGENASE-LIKE PROTEIN C16A3.02C"/>
    <property type="match status" value="1"/>
</dbReference>
<dbReference type="InterPro" id="IPR020843">
    <property type="entry name" value="ER"/>
</dbReference>